<keyword evidence="1" id="KW-0812">Transmembrane</keyword>
<dbReference type="KEGG" id="vde:111254539"/>
<dbReference type="Proteomes" id="UP000594260">
    <property type="component" value="Unplaced"/>
</dbReference>
<dbReference type="OrthoDB" id="6503796at2759"/>
<dbReference type="RefSeq" id="XP_022671220.1">
    <property type="nucleotide sequence ID" value="XM_022815485.1"/>
</dbReference>
<evidence type="ECO:0000256" key="1">
    <source>
        <dbReference type="SAM" id="Phobius"/>
    </source>
</evidence>
<organism evidence="2 3">
    <name type="scientific">Varroa destructor</name>
    <name type="common">Honeybee mite</name>
    <dbReference type="NCBI Taxonomy" id="109461"/>
    <lineage>
        <taxon>Eukaryota</taxon>
        <taxon>Metazoa</taxon>
        <taxon>Ecdysozoa</taxon>
        <taxon>Arthropoda</taxon>
        <taxon>Chelicerata</taxon>
        <taxon>Arachnida</taxon>
        <taxon>Acari</taxon>
        <taxon>Parasitiformes</taxon>
        <taxon>Mesostigmata</taxon>
        <taxon>Gamasina</taxon>
        <taxon>Dermanyssoidea</taxon>
        <taxon>Varroidae</taxon>
        <taxon>Varroa</taxon>
    </lineage>
</organism>
<accession>A0A7M7KVE2</accession>
<reference evidence="2" key="1">
    <citation type="submission" date="2021-01" db="UniProtKB">
        <authorList>
            <consortium name="EnsemblMetazoa"/>
        </authorList>
    </citation>
    <scope>IDENTIFICATION</scope>
</reference>
<sequence length="208" mass="23742">MLNKLPELTIIYPKNAPINGLLNEMTHERGEPFRTHMEKNSKGVHISEIYNTETQDNLIRGQAVVIMDVTSIRKNVYRWCKTTKYFYYISAQSLVDTVPVFLASKNLPEGLNEAFDRKIEWLSAMDVPFMKFLEIFDGNDACIASRSRGQSETVQALSIQDIEVTYYTWLSGAAGAVALFLLERMYFVASRSCAARNWNGYAVSMNFH</sequence>
<keyword evidence="3" id="KW-1185">Reference proteome</keyword>
<dbReference type="GeneID" id="111254539"/>
<dbReference type="InParanoid" id="A0A7M7KVE2"/>
<dbReference type="AlphaFoldDB" id="A0A7M7KVE2"/>
<proteinExistence type="predicted"/>
<dbReference type="EnsemblMetazoa" id="XM_022815485">
    <property type="protein sequence ID" value="XP_022671220"/>
    <property type="gene ID" value="LOC111254539"/>
</dbReference>
<protein>
    <submittedName>
        <fullName evidence="2">Uncharacterized protein</fullName>
    </submittedName>
</protein>
<feature type="transmembrane region" description="Helical" evidence="1">
    <location>
        <begin position="164"/>
        <end position="182"/>
    </location>
</feature>
<keyword evidence="1" id="KW-1133">Transmembrane helix</keyword>
<name>A0A7M7KVE2_VARDE</name>
<evidence type="ECO:0000313" key="2">
    <source>
        <dbReference type="EnsemblMetazoa" id="XP_022671220"/>
    </source>
</evidence>
<keyword evidence="1" id="KW-0472">Membrane</keyword>
<evidence type="ECO:0000313" key="3">
    <source>
        <dbReference type="Proteomes" id="UP000594260"/>
    </source>
</evidence>